<dbReference type="SUPFAM" id="SSF56672">
    <property type="entry name" value="DNA/RNA polymerases"/>
    <property type="match status" value="1"/>
</dbReference>
<dbReference type="PANTHER" id="PTHR37984:SF5">
    <property type="entry name" value="PROTEIN NYNRIN-LIKE"/>
    <property type="match status" value="1"/>
</dbReference>
<dbReference type="InterPro" id="IPR043128">
    <property type="entry name" value="Rev_trsase/Diguanyl_cyclase"/>
</dbReference>
<dbReference type="Gene3D" id="3.30.70.270">
    <property type="match status" value="1"/>
</dbReference>
<protein>
    <recommendedName>
        <fullName evidence="3">Reverse transcriptase domain-containing protein</fullName>
    </recommendedName>
</protein>
<comment type="caution">
    <text evidence="1">The sequence shown here is derived from an EMBL/GenBank/DDBJ whole genome shotgun (WGS) entry which is preliminary data.</text>
</comment>
<sequence>MLRDGIIESVDCSDWASPIVPVNKADGSLRICADYKATLNPVLQIDRYPLPRIDDLMVKLSGACYYSKIDLSQAYNQIELDDTKKIYSHKYTQGLV</sequence>
<evidence type="ECO:0000313" key="1">
    <source>
        <dbReference type="EMBL" id="CAK1597398.1"/>
    </source>
</evidence>
<evidence type="ECO:0000313" key="2">
    <source>
        <dbReference type="Proteomes" id="UP001314205"/>
    </source>
</evidence>
<dbReference type="InterPro" id="IPR050951">
    <property type="entry name" value="Retrovirus_Pol_polyprotein"/>
</dbReference>
<dbReference type="GO" id="GO:0071897">
    <property type="term" value="P:DNA biosynthetic process"/>
    <property type="evidence" value="ECO:0007669"/>
    <property type="project" value="UniProtKB-ARBA"/>
</dbReference>
<dbReference type="Gene3D" id="3.10.10.10">
    <property type="entry name" value="HIV Type 1 Reverse Transcriptase, subunit A, domain 1"/>
    <property type="match status" value="1"/>
</dbReference>
<dbReference type="CDD" id="cd01647">
    <property type="entry name" value="RT_LTR"/>
    <property type="match status" value="1"/>
</dbReference>
<dbReference type="AlphaFoldDB" id="A0AAV1LPR4"/>
<organism evidence="1 2">
    <name type="scientific">Parnassius mnemosyne</name>
    <name type="common">clouded apollo</name>
    <dbReference type="NCBI Taxonomy" id="213953"/>
    <lineage>
        <taxon>Eukaryota</taxon>
        <taxon>Metazoa</taxon>
        <taxon>Ecdysozoa</taxon>
        <taxon>Arthropoda</taxon>
        <taxon>Hexapoda</taxon>
        <taxon>Insecta</taxon>
        <taxon>Pterygota</taxon>
        <taxon>Neoptera</taxon>
        <taxon>Endopterygota</taxon>
        <taxon>Lepidoptera</taxon>
        <taxon>Glossata</taxon>
        <taxon>Ditrysia</taxon>
        <taxon>Papilionoidea</taxon>
        <taxon>Papilionidae</taxon>
        <taxon>Parnassiinae</taxon>
        <taxon>Parnassini</taxon>
        <taxon>Parnassius</taxon>
        <taxon>Driopa</taxon>
    </lineage>
</organism>
<dbReference type="InterPro" id="IPR043502">
    <property type="entry name" value="DNA/RNA_pol_sf"/>
</dbReference>
<reference evidence="1 2" key="1">
    <citation type="submission" date="2023-11" db="EMBL/GenBank/DDBJ databases">
        <authorList>
            <person name="Hedman E."/>
            <person name="Englund M."/>
            <person name="Stromberg M."/>
            <person name="Nyberg Akerstrom W."/>
            <person name="Nylinder S."/>
            <person name="Jareborg N."/>
            <person name="Kallberg Y."/>
            <person name="Kronander E."/>
        </authorList>
    </citation>
    <scope>NUCLEOTIDE SEQUENCE [LARGE SCALE GENOMIC DNA]</scope>
</reference>
<dbReference type="Proteomes" id="UP001314205">
    <property type="component" value="Unassembled WGS sequence"/>
</dbReference>
<gene>
    <name evidence="1" type="ORF">PARMNEM_LOCUS16620</name>
</gene>
<proteinExistence type="predicted"/>
<accession>A0AAV1LPR4</accession>
<evidence type="ECO:0008006" key="3">
    <source>
        <dbReference type="Google" id="ProtNLM"/>
    </source>
</evidence>
<dbReference type="PANTHER" id="PTHR37984">
    <property type="entry name" value="PROTEIN CBG26694"/>
    <property type="match status" value="1"/>
</dbReference>
<name>A0AAV1LPR4_9NEOP</name>
<keyword evidence="2" id="KW-1185">Reference proteome</keyword>
<dbReference type="EMBL" id="CAVLGL010000094">
    <property type="protein sequence ID" value="CAK1597398.1"/>
    <property type="molecule type" value="Genomic_DNA"/>
</dbReference>